<comment type="caution">
    <text evidence="1">The sequence shown here is derived from an EMBL/GenBank/DDBJ whole genome shotgun (WGS) entry which is preliminary data.</text>
</comment>
<evidence type="ECO:0000313" key="1">
    <source>
        <dbReference type="EMBL" id="PIL34077.1"/>
    </source>
</evidence>
<gene>
    <name evidence="1" type="ORF">GSI_03788</name>
</gene>
<accession>A0A2G8SK07</accession>
<proteinExistence type="predicted"/>
<dbReference type="AlphaFoldDB" id="A0A2G8SK07"/>
<evidence type="ECO:0000313" key="2">
    <source>
        <dbReference type="Proteomes" id="UP000230002"/>
    </source>
</evidence>
<sequence length="105" mass="11384">MEAMTIDMRVEGALTEVLRNGSVVTQLLILQGIDFSNNFAPPNDSEDAVSAYLDSLGNTNKGALGFSVSQLARSHADVVALPTVAIVKYGRKPLGIWSYGYPRRR</sequence>
<organism evidence="1 2">
    <name type="scientific">Ganoderma sinense ZZ0214-1</name>
    <dbReference type="NCBI Taxonomy" id="1077348"/>
    <lineage>
        <taxon>Eukaryota</taxon>
        <taxon>Fungi</taxon>
        <taxon>Dikarya</taxon>
        <taxon>Basidiomycota</taxon>
        <taxon>Agaricomycotina</taxon>
        <taxon>Agaricomycetes</taxon>
        <taxon>Polyporales</taxon>
        <taxon>Polyporaceae</taxon>
        <taxon>Ganoderma</taxon>
    </lineage>
</organism>
<reference evidence="1 2" key="1">
    <citation type="journal article" date="2015" name="Sci. Rep.">
        <title>Chromosome-level genome map provides insights into diverse defense mechanisms in the medicinal fungus Ganoderma sinense.</title>
        <authorList>
            <person name="Zhu Y."/>
            <person name="Xu J."/>
            <person name="Sun C."/>
            <person name="Zhou S."/>
            <person name="Xu H."/>
            <person name="Nelson D.R."/>
            <person name="Qian J."/>
            <person name="Song J."/>
            <person name="Luo H."/>
            <person name="Xiang L."/>
            <person name="Li Y."/>
            <person name="Xu Z."/>
            <person name="Ji A."/>
            <person name="Wang L."/>
            <person name="Lu S."/>
            <person name="Hayward A."/>
            <person name="Sun W."/>
            <person name="Li X."/>
            <person name="Schwartz D.C."/>
            <person name="Wang Y."/>
            <person name="Chen S."/>
        </authorList>
    </citation>
    <scope>NUCLEOTIDE SEQUENCE [LARGE SCALE GENOMIC DNA]</scope>
    <source>
        <strain evidence="1 2">ZZ0214-1</strain>
    </source>
</reference>
<protein>
    <submittedName>
        <fullName evidence="1">Uncharacterized protein</fullName>
    </submittedName>
</protein>
<dbReference type="Proteomes" id="UP000230002">
    <property type="component" value="Unassembled WGS sequence"/>
</dbReference>
<name>A0A2G8SK07_9APHY</name>
<dbReference type="EMBL" id="AYKW01000006">
    <property type="protein sequence ID" value="PIL34077.1"/>
    <property type="molecule type" value="Genomic_DNA"/>
</dbReference>
<keyword evidence="2" id="KW-1185">Reference proteome</keyword>